<evidence type="ECO:0000256" key="5">
    <source>
        <dbReference type="PIRSR" id="PIRSR006386-1"/>
    </source>
</evidence>
<feature type="domain" description="DSBA-like thioredoxin" evidence="6">
    <location>
        <begin position="6"/>
        <end position="206"/>
    </location>
</feature>
<comment type="catalytic activity">
    <reaction evidence="3 4">
        <text>RX + glutathione = an S-substituted glutathione + a halide anion + H(+)</text>
        <dbReference type="Rhea" id="RHEA:16437"/>
        <dbReference type="ChEBI" id="CHEBI:15378"/>
        <dbReference type="ChEBI" id="CHEBI:16042"/>
        <dbReference type="ChEBI" id="CHEBI:17792"/>
        <dbReference type="ChEBI" id="CHEBI:57925"/>
        <dbReference type="ChEBI" id="CHEBI:90779"/>
        <dbReference type="EC" id="2.5.1.18"/>
    </reaction>
</comment>
<dbReference type="AlphaFoldDB" id="A0A4U0TWA3"/>
<dbReference type="InterPro" id="IPR036249">
    <property type="entry name" value="Thioredoxin-like_sf"/>
</dbReference>
<dbReference type="InterPro" id="IPR051924">
    <property type="entry name" value="GST_Kappa/NadH"/>
</dbReference>
<evidence type="ECO:0000313" key="7">
    <source>
        <dbReference type="EMBL" id="TKA26286.1"/>
    </source>
</evidence>
<dbReference type="EC" id="2.5.1.18" evidence="4"/>
<dbReference type="Gene3D" id="3.40.30.10">
    <property type="entry name" value="Glutaredoxin"/>
    <property type="match status" value="1"/>
</dbReference>
<dbReference type="GO" id="GO:0004364">
    <property type="term" value="F:glutathione transferase activity"/>
    <property type="evidence" value="ECO:0007669"/>
    <property type="project" value="UniProtKB-UniRule"/>
</dbReference>
<keyword evidence="8" id="KW-1185">Reference proteome</keyword>
<feature type="active site" description="Nucleophile" evidence="5">
    <location>
        <position position="14"/>
    </location>
</feature>
<comment type="caution">
    <text evidence="7">The sequence shown here is derived from an EMBL/GenBank/DDBJ whole genome shotgun (WGS) entry which is preliminary data.</text>
</comment>
<dbReference type="FunFam" id="3.40.30.10:FF:000096">
    <property type="entry name" value="Glutathione S-transferase kappa"/>
    <property type="match status" value="1"/>
</dbReference>
<dbReference type="Pfam" id="PF01323">
    <property type="entry name" value="DSBA"/>
    <property type="match status" value="1"/>
</dbReference>
<gene>
    <name evidence="7" type="ORF">B0A50_05065</name>
</gene>
<dbReference type="PANTHER" id="PTHR42943">
    <property type="entry name" value="GLUTATHIONE S-TRANSFERASE KAPPA"/>
    <property type="match status" value="1"/>
</dbReference>
<dbReference type="GO" id="GO:0005739">
    <property type="term" value="C:mitochondrion"/>
    <property type="evidence" value="ECO:0007669"/>
    <property type="project" value="TreeGrafter"/>
</dbReference>
<comment type="similarity">
    <text evidence="1 4">Belongs to the GST superfamily. Kappa family.</text>
</comment>
<proteinExistence type="inferred from homology"/>
<keyword evidence="2 4" id="KW-0808">Transferase</keyword>
<dbReference type="OrthoDB" id="4664297at2759"/>
<dbReference type="InterPro" id="IPR001853">
    <property type="entry name" value="DSBA-like_thioredoxin_dom"/>
</dbReference>
<evidence type="ECO:0000256" key="4">
    <source>
        <dbReference type="PIRNR" id="PIRNR006386"/>
    </source>
</evidence>
<sequence>MPRPKLTLYLDIVSPFAYMAFHVTQNSPIFKQCDITYIPIFLGGLMKTCNNRPPIEIKNKDKWIETERHRWSTRFNIPMAPKTPSPFPQPTLACQRTLCAIAISHPAKLIPSFTALYTAFWAENTSPIGKPEVFQPLLAKVLGEEVAAEMVKKGGEAEAKGLLSKNTEDAFQAGAFGLPYFVAEDGEGRKEGFWGFDHLAAVIEALGLERGEGGVGFRAML</sequence>
<name>A0A4U0TWA3_9PEZI</name>
<organism evidence="7 8">
    <name type="scientific">Salinomyces thailandicus</name>
    <dbReference type="NCBI Taxonomy" id="706561"/>
    <lineage>
        <taxon>Eukaryota</taxon>
        <taxon>Fungi</taxon>
        <taxon>Dikarya</taxon>
        <taxon>Ascomycota</taxon>
        <taxon>Pezizomycotina</taxon>
        <taxon>Dothideomycetes</taxon>
        <taxon>Dothideomycetidae</taxon>
        <taxon>Mycosphaerellales</taxon>
        <taxon>Teratosphaeriaceae</taxon>
        <taxon>Salinomyces</taxon>
    </lineage>
</organism>
<dbReference type="PIRSF" id="PIRSF006386">
    <property type="entry name" value="HCCAis_GSTk"/>
    <property type="match status" value="1"/>
</dbReference>
<evidence type="ECO:0000259" key="6">
    <source>
        <dbReference type="Pfam" id="PF01323"/>
    </source>
</evidence>
<reference evidence="7 8" key="1">
    <citation type="submission" date="2017-03" db="EMBL/GenBank/DDBJ databases">
        <title>Genomes of endolithic fungi from Antarctica.</title>
        <authorList>
            <person name="Coleine C."/>
            <person name="Masonjones S."/>
            <person name="Stajich J.E."/>
        </authorList>
    </citation>
    <scope>NUCLEOTIDE SEQUENCE [LARGE SCALE GENOMIC DNA]</scope>
    <source>
        <strain evidence="7 8">CCFEE 6315</strain>
    </source>
</reference>
<dbReference type="GO" id="GO:0005777">
    <property type="term" value="C:peroxisome"/>
    <property type="evidence" value="ECO:0007669"/>
    <property type="project" value="TreeGrafter"/>
</dbReference>
<accession>A0A4U0TWA3</accession>
<evidence type="ECO:0000313" key="8">
    <source>
        <dbReference type="Proteomes" id="UP000308549"/>
    </source>
</evidence>
<evidence type="ECO:0000256" key="3">
    <source>
        <dbReference type="ARBA" id="ARBA00047960"/>
    </source>
</evidence>
<dbReference type="GO" id="GO:0004602">
    <property type="term" value="F:glutathione peroxidase activity"/>
    <property type="evidence" value="ECO:0007669"/>
    <property type="project" value="TreeGrafter"/>
</dbReference>
<dbReference type="InterPro" id="IPR014440">
    <property type="entry name" value="HCCAis_GSTk"/>
</dbReference>
<dbReference type="PANTHER" id="PTHR42943:SF2">
    <property type="entry name" value="GLUTATHIONE S-TRANSFERASE KAPPA 1"/>
    <property type="match status" value="1"/>
</dbReference>
<evidence type="ECO:0000256" key="2">
    <source>
        <dbReference type="ARBA" id="ARBA00022679"/>
    </source>
</evidence>
<protein>
    <recommendedName>
        <fullName evidence="4">Glutathione S-transferase kappa</fullName>
        <ecNumber evidence="4">2.5.1.18</ecNumber>
    </recommendedName>
</protein>
<evidence type="ECO:0000256" key="1">
    <source>
        <dbReference type="ARBA" id="ARBA00006494"/>
    </source>
</evidence>
<dbReference type="SUPFAM" id="SSF52833">
    <property type="entry name" value="Thioredoxin-like"/>
    <property type="match status" value="1"/>
</dbReference>
<dbReference type="Proteomes" id="UP000308549">
    <property type="component" value="Unassembled WGS sequence"/>
</dbReference>
<dbReference type="EMBL" id="NAJL01000029">
    <property type="protein sequence ID" value="TKA26286.1"/>
    <property type="molecule type" value="Genomic_DNA"/>
</dbReference>
<dbReference type="GO" id="GO:0006749">
    <property type="term" value="P:glutathione metabolic process"/>
    <property type="evidence" value="ECO:0007669"/>
    <property type="project" value="TreeGrafter"/>
</dbReference>